<comment type="similarity">
    <text evidence="1">Belongs to the metallo-dependent hydrolases superfamily.</text>
</comment>
<dbReference type="EMBL" id="JQEC01000039">
    <property type="protein sequence ID" value="KGJ91809.1"/>
    <property type="molecule type" value="Genomic_DNA"/>
</dbReference>
<feature type="domain" description="Amidohydrolase-related" evidence="2">
    <location>
        <begin position="190"/>
        <end position="348"/>
    </location>
</feature>
<dbReference type="SUPFAM" id="SSF51556">
    <property type="entry name" value="Metallo-dependent hydrolases"/>
    <property type="match status" value="1"/>
</dbReference>
<dbReference type="AlphaFoldDB" id="A0A099KM12"/>
<dbReference type="GO" id="GO:0016787">
    <property type="term" value="F:hydrolase activity"/>
    <property type="evidence" value="ECO:0007669"/>
    <property type="project" value="UniProtKB-KW"/>
</dbReference>
<evidence type="ECO:0000256" key="1">
    <source>
        <dbReference type="ARBA" id="ARBA00038310"/>
    </source>
</evidence>
<dbReference type="Pfam" id="PF04909">
    <property type="entry name" value="Amidohydro_2"/>
    <property type="match status" value="1"/>
</dbReference>
<dbReference type="Proteomes" id="UP000029868">
    <property type="component" value="Unassembled WGS sequence"/>
</dbReference>
<evidence type="ECO:0000313" key="4">
    <source>
        <dbReference type="Proteomes" id="UP000029868"/>
    </source>
</evidence>
<dbReference type="PANTHER" id="PTHR43569">
    <property type="entry name" value="AMIDOHYDROLASE"/>
    <property type="match status" value="1"/>
</dbReference>
<organism evidence="3 4">
    <name type="scientific">Colwellia psychrerythraea</name>
    <name type="common">Vibrio psychroerythus</name>
    <dbReference type="NCBI Taxonomy" id="28229"/>
    <lineage>
        <taxon>Bacteria</taxon>
        <taxon>Pseudomonadati</taxon>
        <taxon>Pseudomonadota</taxon>
        <taxon>Gammaproteobacteria</taxon>
        <taxon>Alteromonadales</taxon>
        <taxon>Colwelliaceae</taxon>
        <taxon>Colwellia</taxon>
    </lineage>
</organism>
<dbReference type="PANTHER" id="PTHR43569:SF2">
    <property type="entry name" value="AMIDOHYDROLASE-RELATED DOMAIN-CONTAINING PROTEIN"/>
    <property type="match status" value="1"/>
</dbReference>
<accession>A0A099KM12</accession>
<dbReference type="Gene3D" id="3.20.20.140">
    <property type="entry name" value="Metal-dependent hydrolases"/>
    <property type="match status" value="1"/>
</dbReference>
<gene>
    <name evidence="3" type="ORF">GAB14E_2966</name>
</gene>
<sequence>MGATPRNNQYLQIKKTENKALNSYNLNTMTVNIIDPHLHLFDRSQGDYHWLKSENPPFWPDKSIIQQDFSIDDLTNSFALVGNINLSGFVHIEAGFDNVHPWRELEYLDNLAIENVPYPKCRTVASIDLLAPPLDFIKTLDILQQHSNMIGVRHILDEQAYSILTNQNAQINFASLNKLPYFIFELQLPLADENAMQVMPLLIETITNNAQLRFIINHAAFPPKDIRGKAWLLWRKNISELALLPNVFIKCSGWEMADRQYEMSWFSGVTNFCIETFSIERVMLASNFPLCLLGRNLDNEVGNKLADKPDNKTYGRYWQDILQSSVIKQCSEKEKSALLYDNALGIYQLSTAKE</sequence>
<dbReference type="PATRIC" id="fig|28229.3.peg.2685"/>
<reference evidence="3 4" key="1">
    <citation type="submission" date="2014-08" db="EMBL/GenBank/DDBJ databases">
        <title>Genomic and Phenotypic Diversity of Colwellia psychrerythraea strains from Disparate Marine Basins.</title>
        <authorList>
            <person name="Techtmann S.M."/>
            <person name="Stelling S.C."/>
            <person name="Utturkar S.M."/>
            <person name="Alshibli N."/>
            <person name="Harris A."/>
            <person name="Brown S.D."/>
            <person name="Hazen T.C."/>
        </authorList>
    </citation>
    <scope>NUCLEOTIDE SEQUENCE [LARGE SCALE GENOMIC DNA]</scope>
    <source>
        <strain evidence="3 4">GAB14E</strain>
    </source>
</reference>
<comment type="caution">
    <text evidence="3">The sequence shown here is derived from an EMBL/GenBank/DDBJ whole genome shotgun (WGS) entry which is preliminary data.</text>
</comment>
<dbReference type="InterPro" id="IPR006680">
    <property type="entry name" value="Amidohydro-rel"/>
</dbReference>
<keyword evidence="3" id="KW-0378">Hydrolase</keyword>
<evidence type="ECO:0000313" key="3">
    <source>
        <dbReference type="EMBL" id="KGJ91809.1"/>
    </source>
</evidence>
<evidence type="ECO:0000259" key="2">
    <source>
        <dbReference type="Pfam" id="PF04909"/>
    </source>
</evidence>
<proteinExistence type="inferred from homology"/>
<name>A0A099KM12_COLPS</name>
<protein>
    <submittedName>
        <fullName evidence="3">Amidohydrolase 2</fullName>
    </submittedName>
</protein>
<dbReference type="InterPro" id="IPR032466">
    <property type="entry name" value="Metal_Hydrolase"/>
</dbReference>
<dbReference type="InterPro" id="IPR052350">
    <property type="entry name" value="Metallo-dep_Lactonases"/>
</dbReference>